<dbReference type="Proteomes" id="UP001497623">
    <property type="component" value="Unassembled WGS sequence"/>
</dbReference>
<gene>
    <name evidence="3" type="ORF">MNOR_LOCUS19304</name>
</gene>
<comment type="caution">
    <text evidence="3">The sequence shown here is derived from an EMBL/GenBank/DDBJ whole genome shotgun (WGS) entry which is preliminary data.</text>
</comment>
<evidence type="ECO:0000259" key="2">
    <source>
        <dbReference type="PROSITE" id="PS50041"/>
    </source>
</evidence>
<evidence type="ECO:0000313" key="4">
    <source>
        <dbReference type="Proteomes" id="UP001497623"/>
    </source>
</evidence>
<dbReference type="InterPro" id="IPR001304">
    <property type="entry name" value="C-type_lectin-like"/>
</dbReference>
<name>A0AAV2R357_MEGNR</name>
<protein>
    <recommendedName>
        <fullName evidence="2">C-type lectin domain-containing protein</fullName>
    </recommendedName>
</protein>
<feature type="non-terminal residue" evidence="3">
    <location>
        <position position="321"/>
    </location>
</feature>
<evidence type="ECO:0000313" key="3">
    <source>
        <dbReference type="EMBL" id="CAL4110094.1"/>
    </source>
</evidence>
<dbReference type="AlphaFoldDB" id="A0AAV2R357"/>
<evidence type="ECO:0000256" key="1">
    <source>
        <dbReference type="ARBA" id="ARBA00023157"/>
    </source>
</evidence>
<accession>A0AAV2R357</accession>
<dbReference type="Pfam" id="PF00059">
    <property type="entry name" value="Lectin_C"/>
    <property type="match status" value="2"/>
</dbReference>
<dbReference type="PANTHER" id="PTHR22991:SF40">
    <property type="entry name" value="PROTEIN CBG13490"/>
    <property type="match status" value="1"/>
</dbReference>
<dbReference type="SMART" id="SM00034">
    <property type="entry name" value="CLECT"/>
    <property type="match status" value="2"/>
</dbReference>
<dbReference type="CDD" id="cd00037">
    <property type="entry name" value="CLECT"/>
    <property type="match status" value="2"/>
</dbReference>
<feature type="domain" description="C-type lectin" evidence="2">
    <location>
        <begin position="187"/>
        <end position="305"/>
    </location>
</feature>
<dbReference type="InterPro" id="IPR016186">
    <property type="entry name" value="C-type_lectin-like/link_sf"/>
</dbReference>
<dbReference type="Gene3D" id="3.10.100.10">
    <property type="entry name" value="Mannose-Binding Protein A, subunit A"/>
    <property type="match status" value="2"/>
</dbReference>
<keyword evidence="1" id="KW-1015">Disulfide bond</keyword>
<dbReference type="SUPFAM" id="SSF56436">
    <property type="entry name" value="C-type lectin-like"/>
    <property type="match status" value="2"/>
</dbReference>
<dbReference type="InterPro" id="IPR050976">
    <property type="entry name" value="Snaclec"/>
</dbReference>
<feature type="domain" description="C-type lectin" evidence="2">
    <location>
        <begin position="36"/>
        <end position="154"/>
    </location>
</feature>
<dbReference type="PROSITE" id="PS50041">
    <property type="entry name" value="C_TYPE_LECTIN_2"/>
    <property type="match status" value="2"/>
</dbReference>
<reference evidence="3 4" key="1">
    <citation type="submission" date="2024-05" db="EMBL/GenBank/DDBJ databases">
        <authorList>
            <person name="Wallberg A."/>
        </authorList>
    </citation>
    <scope>NUCLEOTIDE SEQUENCE [LARGE SCALE GENOMIC DNA]</scope>
</reference>
<dbReference type="PANTHER" id="PTHR22991">
    <property type="entry name" value="PROTEIN CBG13490"/>
    <property type="match status" value="1"/>
</dbReference>
<keyword evidence="4" id="KW-1185">Reference proteome</keyword>
<sequence length="321" mass="36060">MANIVVSWTVFSLINAEDVNIGKTISKGCPDGFQVIGGECLQMDDMIRANFTEAEAICQGLDSHLVELNDANLLSAIFQHLTSHDMTSLGYWTGAHKHDGDSKTWQWISDENDVRMGTPLWGDWTIGRQDPTDGYGDCGFLNRDTNYFLHNELCYASLYGTICHFKENAAPKSRPPELECEAPFTDIGGRCLIVNFLTPDTWSYAKEFCESFQGMLAKIDDANFLGDVVSYIQEMGLTETSYWIGAHQESAHEPWIWTDCSNVTMGTPFWGDDDHLPSNQYPYDPSLNCAMLDKDEFYFFVNGDCKSDTNGVICEFVAIEI</sequence>
<dbReference type="InterPro" id="IPR016187">
    <property type="entry name" value="CTDL_fold"/>
</dbReference>
<organism evidence="3 4">
    <name type="scientific">Meganyctiphanes norvegica</name>
    <name type="common">Northern krill</name>
    <name type="synonym">Thysanopoda norvegica</name>
    <dbReference type="NCBI Taxonomy" id="48144"/>
    <lineage>
        <taxon>Eukaryota</taxon>
        <taxon>Metazoa</taxon>
        <taxon>Ecdysozoa</taxon>
        <taxon>Arthropoda</taxon>
        <taxon>Crustacea</taxon>
        <taxon>Multicrustacea</taxon>
        <taxon>Malacostraca</taxon>
        <taxon>Eumalacostraca</taxon>
        <taxon>Eucarida</taxon>
        <taxon>Euphausiacea</taxon>
        <taxon>Euphausiidae</taxon>
        <taxon>Meganyctiphanes</taxon>
    </lineage>
</organism>
<proteinExistence type="predicted"/>
<dbReference type="EMBL" id="CAXKWB010014259">
    <property type="protein sequence ID" value="CAL4110094.1"/>
    <property type="molecule type" value="Genomic_DNA"/>
</dbReference>